<proteinExistence type="predicted"/>
<feature type="compositionally biased region" description="Low complexity" evidence="1">
    <location>
        <begin position="140"/>
        <end position="152"/>
    </location>
</feature>
<keyword evidence="3" id="KW-1185">Reference proteome</keyword>
<feature type="compositionally biased region" description="Polar residues" evidence="1">
    <location>
        <begin position="240"/>
        <end position="253"/>
    </location>
</feature>
<organism evidence="2 3">
    <name type="scientific">Dryococelus australis</name>
    <dbReference type="NCBI Taxonomy" id="614101"/>
    <lineage>
        <taxon>Eukaryota</taxon>
        <taxon>Metazoa</taxon>
        <taxon>Ecdysozoa</taxon>
        <taxon>Arthropoda</taxon>
        <taxon>Hexapoda</taxon>
        <taxon>Insecta</taxon>
        <taxon>Pterygota</taxon>
        <taxon>Neoptera</taxon>
        <taxon>Polyneoptera</taxon>
        <taxon>Phasmatodea</taxon>
        <taxon>Verophasmatodea</taxon>
        <taxon>Anareolatae</taxon>
        <taxon>Phasmatidae</taxon>
        <taxon>Eurycanthinae</taxon>
        <taxon>Dryococelus</taxon>
    </lineage>
</organism>
<accession>A0ABQ9GUZ6</accession>
<evidence type="ECO:0000313" key="2">
    <source>
        <dbReference type="EMBL" id="KAJ8875828.1"/>
    </source>
</evidence>
<comment type="caution">
    <text evidence="2">The sequence shown here is derived from an EMBL/GenBank/DDBJ whole genome shotgun (WGS) entry which is preliminary data.</text>
</comment>
<reference evidence="2 3" key="1">
    <citation type="submission" date="2023-02" db="EMBL/GenBank/DDBJ databases">
        <title>LHISI_Scaffold_Assembly.</title>
        <authorList>
            <person name="Stuart O.P."/>
            <person name="Cleave R."/>
            <person name="Magrath M.J.L."/>
            <person name="Mikheyev A.S."/>
        </authorList>
    </citation>
    <scope>NUCLEOTIDE SEQUENCE [LARGE SCALE GENOMIC DNA]</scope>
    <source>
        <strain evidence="2">Daus_M_001</strain>
        <tissue evidence="2">Leg muscle</tissue>
    </source>
</reference>
<gene>
    <name evidence="2" type="ORF">PR048_023729</name>
</gene>
<dbReference type="EMBL" id="JARBHB010000009">
    <property type="protein sequence ID" value="KAJ8875828.1"/>
    <property type="molecule type" value="Genomic_DNA"/>
</dbReference>
<feature type="region of interest" description="Disordered" evidence="1">
    <location>
        <begin position="1"/>
        <end position="28"/>
    </location>
</feature>
<name>A0ABQ9GUZ6_9NEOP</name>
<sequence>MELRRNERAGQAGEPRGEPGSTPDRVTPGCSYVGILPDDTAGRWVFSGFSRLPTFPHSHLLSPLSAPKTSLCSGFDYSPPTKANRSSIYDRVTPGFSQVVIVLDEAVGRRVFSGISQVGRHTPRGSDSRRVATTWQQYGSAGSRGFQSSSSSTDWEQGGSWESVSDMARSLAVLEKEVGGRGASKEITVKVFREGNISIKLAGAAFSEVGKAGEVGNISPRGRGKYARIPEHQLDLTRINFSSPHVRGTTSGTDESRTN</sequence>
<dbReference type="Proteomes" id="UP001159363">
    <property type="component" value="Chromosome 8"/>
</dbReference>
<feature type="region of interest" description="Disordered" evidence="1">
    <location>
        <begin position="240"/>
        <end position="259"/>
    </location>
</feature>
<protein>
    <submittedName>
        <fullName evidence="2">Uncharacterized protein</fullName>
    </submittedName>
</protein>
<evidence type="ECO:0000313" key="3">
    <source>
        <dbReference type="Proteomes" id="UP001159363"/>
    </source>
</evidence>
<feature type="region of interest" description="Disordered" evidence="1">
    <location>
        <begin position="140"/>
        <end position="160"/>
    </location>
</feature>
<evidence type="ECO:0000256" key="1">
    <source>
        <dbReference type="SAM" id="MobiDB-lite"/>
    </source>
</evidence>